<evidence type="ECO:0000256" key="2">
    <source>
        <dbReference type="ARBA" id="ARBA00022679"/>
    </source>
</evidence>
<evidence type="ECO:0000313" key="5">
    <source>
        <dbReference type="EMBL" id="KAF8393005.1"/>
    </source>
</evidence>
<dbReference type="OrthoDB" id="671439at2759"/>
<evidence type="ECO:0000256" key="3">
    <source>
        <dbReference type="ARBA" id="ARBA00023315"/>
    </source>
</evidence>
<organism evidence="5 6">
    <name type="scientific">Tetracentron sinense</name>
    <name type="common">Spur-leaf</name>
    <dbReference type="NCBI Taxonomy" id="13715"/>
    <lineage>
        <taxon>Eukaryota</taxon>
        <taxon>Viridiplantae</taxon>
        <taxon>Streptophyta</taxon>
        <taxon>Embryophyta</taxon>
        <taxon>Tracheophyta</taxon>
        <taxon>Spermatophyta</taxon>
        <taxon>Magnoliopsida</taxon>
        <taxon>Trochodendrales</taxon>
        <taxon>Trochodendraceae</taxon>
        <taxon>Tetracentron</taxon>
    </lineage>
</organism>
<feature type="region of interest" description="Disordered" evidence="4">
    <location>
        <begin position="195"/>
        <end position="216"/>
    </location>
</feature>
<comment type="caution">
    <text evidence="5">The sequence shown here is derived from an EMBL/GenBank/DDBJ whole genome shotgun (WGS) entry which is preliminary data.</text>
</comment>
<dbReference type="Pfam" id="PF02458">
    <property type="entry name" value="Transferase"/>
    <property type="match status" value="1"/>
</dbReference>
<dbReference type="OMA" id="QSTFHFI"/>
<gene>
    <name evidence="5" type="ORF">HHK36_021246</name>
</gene>
<evidence type="ECO:0000256" key="1">
    <source>
        <dbReference type="ARBA" id="ARBA00009861"/>
    </source>
</evidence>
<proteinExistence type="inferred from homology"/>
<evidence type="ECO:0000256" key="4">
    <source>
        <dbReference type="SAM" id="MobiDB-lite"/>
    </source>
</evidence>
<sequence length="442" mass="49410">MVILKGCYTVKPAEPTPNNRLPLSEFDQAKPFILSPTVYFYRPIGNSVASAIDTLRDSLSRVLVHFYPLAGRLYSIDGGRFELQCNAMGALLFEAESESKMDDLGDFRPTPEIGELVPHVDHSTPVHEIPLLVVQLTRFRCGGVCIGMGISYIIADGQSALHFVGEWARIARGEKLDTAPFLDREVFLDQNPPAAPSFDHEEYSTPPSLIGGTDEKEQREMETTVAMLKLSKDQVEKLKKKANEGHNGRPYSRYEAVAGHIWRCACKARRHESDQMTKIRVTVDCRNRLQPPLPKGYFGNASLPTTPTSRAGELLSKPLGYASSRIREAVEKMTDEYIRSAIDFLRCHPDLSKFKTFHSLRCPQGAFFGNPNLDITSWMGLPIYGADFGWGKEFHMGPAKFLGVDGKSFILQSPHADGSFIVPLCLQVDFMEAFNELLYQDI</sequence>
<dbReference type="PANTHER" id="PTHR31642:SF324">
    <property type="entry name" value="SPERMIDINE HYDROXYCINNAMOYL TRANSFERASE"/>
    <property type="match status" value="1"/>
</dbReference>
<dbReference type="GO" id="GO:0016747">
    <property type="term" value="F:acyltransferase activity, transferring groups other than amino-acyl groups"/>
    <property type="evidence" value="ECO:0007669"/>
    <property type="project" value="TreeGrafter"/>
</dbReference>
<evidence type="ECO:0008006" key="7">
    <source>
        <dbReference type="Google" id="ProtNLM"/>
    </source>
</evidence>
<dbReference type="Gene3D" id="3.30.559.10">
    <property type="entry name" value="Chloramphenicol acetyltransferase-like domain"/>
    <property type="match status" value="2"/>
</dbReference>
<reference evidence="5 6" key="1">
    <citation type="submission" date="2020-04" db="EMBL/GenBank/DDBJ databases">
        <title>Plant Genome Project.</title>
        <authorList>
            <person name="Zhang R.-G."/>
        </authorList>
    </citation>
    <scope>NUCLEOTIDE SEQUENCE [LARGE SCALE GENOMIC DNA]</scope>
    <source>
        <strain evidence="5">YNK0</strain>
        <tissue evidence="5">Leaf</tissue>
    </source>
</reference>
<dbReference type="AlphaFoldDB" id="A0A834YRR6"/>
<dbReference type="Proteomes" id="UP000655225">
    <property type="component" value="Unassembled WGS sequence"/>
</dbReference>
<dbReference type="FunFam" id="3.30.559.10:FF:000008">
    <property type="entry name" value="Tryptamine hydroxycinnamoyl transferase"/>
    <property type="match status" value="1"/>
</dbReference>
<keyword evidence="2" id="KW-0808">Transferase</keyword>
<evidence type="ECO:0000313" key="6">
    <source>
        <dbReference type="Proteomes" id="UP000655225"/>
    </source>
</evidence>
<protein>
    <recommendedName>
        <fullName evidence="7">Spermidine hydroxycinnamoyl transferase</fullName>
    </recommendedName>
</protein>
<dbReference type="InterPro" id="IPR050317">
    <property type="entry name" value="Plant_Fungal_Acyltransferase"/>
</dbReference>
<comment type="similarity">
    <text evidence="1">Belongs to the plant acyltransferase family.</text>
</comment>
<dbReference type="PANTHER" id="PTHR31642">
    <property type="entry name" value="TRICHOTHECENE 3-O-ACETYLTRANSFERASE"/>
    <property type="match status" value="1"/>
</dbReference>
<keyword evidence="3" id="KW-0012">Acyltransferase</keyword>
<dbReference type="EMBL" id="JABCRI010000015">
    <property type="protein sequence ID" value="KAF8393005.1"/>
    <property type="molecule type" value="Genomic_DNA"/>
</dbReference>
<dbReference type="InterPro" id="IPR023213">
    <property type="entry name" value="CAT-like_dom_sf"/>
</dbReference>
<accession>A0A834YRR6</accession>
<name>A0A834YRR6_TETSI</name>
<keyword evidence="6" id="KW-1185">Reference proteome</keyword>